<organism evidence="1 2">
    <name type="scientific">Podila minutissima</name>
    <dbReference type="NCBI Taxonomy" id="64525"/>
    <lineage>
        <taxon>Eukaryota</taxon>
        <taxon>Fungi</taxon>
        <taxon>Fungi incertae sedis</taxon>
        <taxon>Mucoromycota</taxon>
        <taxon>Mortierellomycotina</taxon>
        <taxon>Mortierellomycetes</taxon>
        <taxon>Mortierellales</taxon>
        <taxon>Mortierellaceae</taxon>
        <taxon>Podila</taxon>
    </lineage>
</organism>
<comment type="caution">
    <text evidence="1">The sequence shown here is derived from an EMBL/GenBank/DDBJ whole genome shotgun (WGS) entry which is preliminary data.</text>
</comment>
<sequence>TQNVVHDILLTATSTKPIALKSPLMKKTPKMVSIDTNLKWQARDEFQETQKEITKNNNELLEIRNKICELDNDYKSKDQVVNSTQIQKNASDRDDLEVLFHDKSVYNEVKFTEISSRTMVFKKQDRMIEGVSIQSNNIDIEQSLGGKGFNHWKIIYRRSNFKEGSLFVTLYARKRGNNDSLVGETKEMTNIRLQRAELDKKMTEIGERIRSKWHLQKEYNLLRDWISRETLPKAVMEELIKEEVYEAKETPFDKIRAIYLKSDGVYDTDPCEPLDEPKTNDDDGEEYLKGAKYLSCSKMECVCALKECDCALKDKDPSQDEVKISSAEPSTYSILFLGQIQSGKTTLIESLRKHAHPDHIVNKKIIGDGIYACTRDVKTSTIYTNLPSYFISKAGVRVDHDSLVNHNLYDED</sequence>
<reference evidence="1" key="1">
    <citation type="journal article" date="2020" name="Fungal Divers.">
        <title>Resolving the Mortierellaceae phylogeny through synthesis of multi-gene phylogenetics and phylogenomics.</title>
        <authorList>
            <person name="Vandepol N."/>
            <person name="Liber J."/>
            <person name="Desiro A."/>
            <person name="Na H."/>
            <person name="Kennedy M."/>
            <person name="Barry K."/>
            <person name="Grigoriev I.V."/>
            <person name="Miller A.N."/>
            <person name="O'Donnell K."/>
            <person name="Stajich J.E."/>
            <person name="Bonito G."/>
        </authorList>
    </citation>
    <scope>NUCLEOTIDE SEQUENCE</scope>
    <source>
        <strain evidence="1">NVP1</strain>
    </source>
</reference>
<feature type="non-terminal residue" evidence="1">
    <location>
        <position position="412"/>
    </location>
</feature>
<evidence type="ECO:0000313" key="1">
    <source>
        <dbReference type="EMBL" id="KAF9327690.1"/>
    </source>
</evidence>
<gene>
    <name evidence="1" type="ORF">BG006_009041</name>
</gene>
<keyword evidence="2" id="KW-1185">Reference proteome</keyword>
<evidence type="ECO:0000313" key="2">
    <source>
        <dbReference type="Proteomes" id="UP000696485"/>
    </source>
</evidence>
<accession>A0A9P5SEY2</accession>
<dbReference type="AlphaFoldDB" id="A0A9P5SEY2"/>
<dbReference type="EMBL" id="JAAAUY010000639">
    <property type="protein sequence ID" value="KAF9327690.1"/>
    <property type="molecule type" value="Genomic_DNA"/>
</dbReference>
<dbReference type="Proteomes" id="UP000696485">
    <property type="component" value="Unassembled WGS sequence"/>
</dbReference>
<protein>
    <submittedName>
        <fullName evidence="1">Uncharacterized protein</fullName>
    </submittedName>
</protein>
<name>A0A9P5SEY2_9FUNG</name>
<proteinExistence type="predicted"/>